<accession>G7DSQ8</accession>
<dbReference type="HOGENOM" id="CLU_3224741_0_0_1"/>
<evidence type="ECO:0000313" key="1">
    <source>
        <dbReference type="EMBL" id="GAA93616.1"/>
    </source>
</evidence>
<gene>
    <name evidence="1" type="primary">Mo00260</name>
    <name evidence="1" type="ORF">E5Q_00260</name>
</gene>
<keyword evidence="2" id="KW-1185">Reference proteome</keyword>
<reference evidence="1 2" key="2">
    <citation type="journal article" date="2012" name="Open Biol.">
        <title>Characteristics of nucleosomes and linker DNA regions on the genome of the basidiomycete Mixia osmundae revealed by mono- and dinucleosome mapping.</title>
        <authorList>
            <person name="Nishida H."/>
            <person name="Kondo S."/>
            <person name="Matsumoto T."/>
            <person name="Suzuki Y."/>
            <person name="Yoshikawa H."/>
            <person name="Taylor T.D."/>
            <person name="Sugiyama J."/>
        </authorList>
    </citation>
    <scope>NUCLEOTIDE SEQUENCE [LARGE SCALE GENOMIC DNA]</scope>
    <source>
        <strain evidence="2">CBS 9802 / IAM 14324 / JCM 22182 / KY 12970</strain>
    </source>
</reference>
<name>G7DSQ8_MIXOS</name>
<dbReference type="AlphaFoldDB" id="G7DSQ8"/>
<evidence type="ECO:0000313" key="2">
    <source>
        <dbReference type="Proteomes" id="UP000009131"/>
    </source>
</evidence>
<reference evidence="1 2" key="1">
    <citation type="journal article" date="2011" name="J. Gen. Appl. Microbiol.">
        <title>Draft genome sequencing of the enigmatic basidiomycete Mixia osmundae.</title>
        <authorList>
            <person name="Nishida H."/>
            <person name="Nagatsuka Y."/>
            <person name="Sugiyama J."/>
        </authorList>
    </citation>
    <scope>NUCLEOTIDE SEQUENCE [LARGE SCALE GENOMIC DNA]</scope>
    <source>
        <strain evidence="2">CBS 9802 / IAM 14324 / JCM 22182 / KY 12970</strain>
    </source>
</reference>
<comment type="caution">
    <text evidence="1">The sequence shown here is derived from an EMBL/GenBank/DDBJ whole genome shotgun (WGS) entry which is preliminary data.</text>
</comment>
<proteinExistence type="predicted"/>
<organism evidence="1 2">
    <name type="scientific">Mixia osmundae (strain CBS 9802 / IAM 14324 / JCM 22182 / KY 12970)</name>
    <dbReference type="NCBI Taxonomy" id="764103"/>
    <lineage>
        <taxon>Eukaryota</taxon>
        <taxon>Fungi</taxon>
        <taxon>Dikarya</taxon>
        <taxon>Basidiomycota</taxon>
        <taxon>Pucciniomycotina</taxon>
        <taxon>Mixiomycetes</taxon>
        <taxon>Mixiales</taxon>
        <taxon>Mixiaceae</taxon>
        <taxon>Mixia</taxon>
    </lineage>
</organism>
<dbReference type="EMBL" id="BABT02000008">
    <property type="protein sequence ID" value="GAA93616.1"/>
    <property type="molecule type" value="Genomic_DNA"/>
</dbReference>
<dbReference type="Proteomes" id="UP000009131">
    <property type="component" value="Unassembled WGS sequence"/>
</dbReference>
<sequence>MLTCPFAGLQTYNKLSSRVSCGQPFPQTSGSLGAAPISGEQISL</sequence>
<dbReference type="InParanoid" id="G7DSQ8"/>
<protein>
    <submittedName>
        <fullName evidence="1">Uncharacterized protein</fullName>
    </submittedName>
</protein>